<evidence type="ECO:0000256" key="2">
    <source>
        <dbReference type="ARBA" id="ARBA00023054"/>
    </source>
</evidence>
<dbReference type="AlphaFoldDB" id="A0AAV7K1Q7"/>
<comment type="caution">
    <text evidence="3">The sequence shown here is derived from an EMBL/GenBank/DDBJ whole genome shotgun (WGS) entry which is preliminary data.</text>
</comment>
<protein>
    <submittedName>
        <fullName evidence="3">Uncharacterized protein</fullName>
    </submittedName>
</protein>
<organism evidence="3 4">
    <name type="scientific">Oopsacas minuta</name>
    <dbReference type="NCBI Taxonomy" id="111878"/>
    <lineage>
        <taxon>Eukaryota</taxon>
        <taxon>Metazoa</taxon>
        <taxon>Porifera</taxon>
        <taxon>Hexactinellida</taxon>
        <taxon>Hexasterophora</taxon>
        <taxon>Lyssacinosida</taxon>
        <taxon>Leucopsacidae</taxon>
        <taxon>Oopsacas</taxon>
    </lineage>
</organism>
<evidence type="ECO:0000256" key="1">
    <source>
        <dbReference type="ARBA" id="ARBA00005537"/>
    </source>
</evidence>
<dbReference type="EMBL" id="JAKMXF010000222">
    <property type="protein sequence ID" value="KAI6654529.1"/>
    <property type="molecule type" value="Genomic_DNA"/>
</dbReference>
<gene>
    <name evidence="3" type="ORF">LOD99_925</name>
</gene>
<reference evidence="3 4" key="1">
    <citation type="journal article" date="2023" name="BMC Biol.">
        <title>The compact genome of the sponge Oopsacas minuta (Hexactinellida) is lacking key metazoan core genes.</title>
        <authorList>
            <person name="Santini S."/>
            <person name="Schenkelaars Q."/>
            <person name="Jourda C."/>
            <person name="Duchesne M."/>
            <person name="Belahbib H."/>
            <person name="Rocher C."/>
            <person name="Selva M."/>
            <person name="Riesgo A."/>
            <person name="Vervoort M."/>
            <person name="Leys S.P."/>
            <person name="Kodjabachian L."/>
            <person name="Le Bivic A."/>
            <person name="Borchiellini C."/>
            <person name="Claverie J.M."/>
            <person name="Renard E."/>
        </authorList>
    </citation>
    <scope>NUCLEOTIDE SEQUENCE [LARGE SCALE GENOMIC DNA]</scope>
    <source>
        <strain evidence="3">SPO-2</strain>
    </source>
</reference>
<evidence type="ECO:0000313" key="3">
    <source>
        <dbReference type="EMBL" id="KAI6654529.1"/>
    </source>
</evidence>
<name>A0AAV7K1Q7_9METZ</name>
<dbReference type="Pfam" id="PF05769">
    <property type="entry name" value="SIKE"/>
    <property type="match status" value="1"/>
</dbReference>
<evidence type="ECO:0000313" key="4">
    <source>
        <dbReference type="Proteomes" id="UP001165289"/>
    </source>
</evidence>
<dbReference type="InterPro" id="IPR008555">
    <property type="entry name" value="SIKE"/>
</dbReference>
<proteinExistence type="inferred from homology"/>
<comment type="similarity">
    <text evidence="1">Belongs to the SIKE family.</text>
</comment>
<dbReference type="Proteomes" id="UP001165289">
    <property type="component" value="Unassembled WGS sequence"/>
</dbReference>
<sequence>MENVLSLARDLQLKIQSNEDSVHKVLSNALHLQDVLHYTEEFHNNIESINRVSGRNYTSVYTEHNLAPADRSQFAKLQKENTDLKTTLDDYQSALELIMTKYRQQMRKLIESQKTDSSLSQIRQYEVCNIKCVTS</sequence>
<dbReference type="PANTHER" id="PTHR12186:SF2">
    <property type="entry name" value="FGFR1 ONCOGENE PARTNER 2 HOMOLOG"/>
    <property type="match status" value="1"/>
</dbReference>
<dbReference type="PANTHER" id="PTHR12186">
    <property type="entry name" value="SIKE FAMILY MEMBER"/>
    <property type="match status" value="1"/>
</dbReference>
<keyword evidence="4" id="KW-1185">Reference proteome</keyword>
<keyword evidence="2" id="KW-0175">Coiled coil</keyword>
<accession>A0AAV7K1Q7</accession>